<dbReference type="GO" id="GO:0004373">
    <property type="term" value="F:alpha-1,4-glucan glucosyltransferase (UDP-glucose donor) activity"/>
    <property type="evidence" value="ECO:0007669"/>
    <property type="project" value="InterPro"/>
</dbReference>
<comment type="catalytic activity">
    <reaction evidence="1 6">
        <text>[(1-&gt;4)-alpha-D-glucosyl](n) + ADP-alpha-D-glucose = [(1-&gt;4)-alpha-D-glucosyl](n+1) + ADP + H(+)</text>
        <dbReference type="Rhea" id="RHEA:18189"/>
        <dbReference type="Rhea" id="RHEA-COMP:9584"/>
        <dbReference type="Rhea" id="RHEA-COMP:9587"/>
        <dbReference type="ChEBI" id="CHEBI:15378"/>
        <dbReference type="ChEBI" id="CHEBI:15444"/>
        <dbReference type="ChEBI" id="CHEBI:57498"/>
        <dbReference type="ChEBI" id="CHEBI:456216"/>
        <dbReference type="EC" id="2.4.1.21"/>
    </reaction>
</comment>
<dbReference type="EMBL" id="AP035884">
    <property type="protein sequence ID" value="BFP51293.1"/>
    <property type="molecule type" value="Genomic_DNA"/>
</dbReference>
<dbReference type="AlphaFoldDB" id="A0AB33KCB9"/>
<comment type="function">
    <text evidence="6">Synthesizes alpha-1,4-glucan chains using ADP-glucose.</text>
</comment>
<dbReference type="PANTHER" id="PTHR45825">
    <property type="entry name" value="GRANULE-BOUND STARCH SYNTHASE 1, CHLOROPLASTIC/AMYLOPLASTIC"/>
    <property type="match status" value="1"/>
</dbReference>
<comment type="pathway">
    <text evidence="6">Glycan biosynthesis; glycogen biosynthesis.</text>
</comment>
<accession>A0AB33KCB9</accession>
<keyword evidence="4 6" id="KW-0808">Transferase</keyword>
<dbReference type="GO" id="GO:0009011">
    <property type="term" value="F:alpha-1,4-glucan glucosyltransferase (ADP-glucose donor) activity"/>
    <property type="evidence" value="ECO:0007669"/>
    <property type="project" value="UniProtKB-UniRule"/>
</dbReference>
<comment type="similarity">
    <text evidence="2 6">Belongs to the glycosyltransferase 1 family. Bacterial/plant glycogen synthase subfamily.</text>
</comment>
<evidence type="ECO:0000256" key="5">
    <source>
        <dbReference type="ARBA" id="ARBA00023056"/>
    </source>
</evidence>
<sequence>MKCLYITQEYAPYFVEGGLGVTSSALPATLQKEHGDRHDLVLPYYPWLVERHGLGAEVVCELPEAHIGGVRATATVLRLLGHGGPCDVYLVRADSWYAREGLYRDASYTEFGDAVERAAFFGRCVAEWVERTGLDYDLVHGNDWQSGAALAQLRHRDPELPMLLSIHNAEYAGALGSTPLDGLGLPEATVRLLREEAADEPTLLLLGLLSADAAVTCSPGYARELLAQSRGGPFGRALERLKVSGIIFGVDGDVWNPAAGGRMSIPFRPDTVEEGKRLNKQALQRHVGLTESADVPVIGVCSRFVREKGTDLLLAALTPLLRRGLVQLVVVGPGAAEYHEAFLRLAEELPGGVVHLPRFEQETAWLVYAGSDMTLMPSRTEPCGLNQLIALAYGTLPVVSRVGGLQDTVVDLRHDPVRGAGALIPEHTPRSVRDTVLDLMAWMRDSPSQLSVTRRRAMVQDWSWSRTAQDYHELYVALGEPAR</sequence>
<evidence type="ECO:0000259" key="7">
    <source>
        <dbReference type="Pfam" id="PF08323"/>
    </source>
</evidence>
<dbReference type="InterPro" id="IPR013534">
    <property type="entry name" value="Starch_synth_cat_dom"/>
</dbReference>
<dbReference type="Pfam" id="PF08323">
    <property type="entry name" value="Glyco_transf_5"/>
    <property type="match status" value="1"/>
</dbReference>
<gene>
    <name evidence="8" type="primary">glgA_2</name>
    <name evidence="6" type="synonym">glgA</name>
    <name evidence="8" type="ORF">SCMC78_11000</name>
</gene>
<dbReference type="SUPFAM" id="SSF53756">
    <property type="entry name" value="UDP-Glycosyltransferase/glycogen phosphorylase"/>
    <property type="match status" value="1"/>
</dbReference>
<dbReference type="KEGG" id="stcm:SCMC78_11000"/>
<evidence type="ECO:0000256" key="2">
    <source>
        <dbReference type="ARBA" id="ARBA00010281"/>
    </source>
</evidence>
<organism evidence="8">
    <name type="scientific">Streptomyces sp. CMC78</name>
    <dbReference type="NCBI Taxonomy" id="3231512"/>
    <lineage>
        <taxon>Bacteria</taxon>
        <taxon>Bacillati</taxon>
        <taxon>Actinomycetota</taxon>
        <taxon>Actinomycetes</taxon>
        <taxon>Kitasatosporales</taxon>
        <taxon>Streptomycetaceae</taxon>
        <taxon>Streptomyces</taxon>
    </lineage>
</organism>
<evidence type="ECO:0000256" key="6">
    <source>
        <dbReference type="HAMAP-Rule" id="MF_00484"/>
    </source>
</evidence>
<name>A0AB33KCB9_9ACTN</name>
<evidence type="ECO:0000256" key="1">
    <source>
        <dbReference type="ARBA" id="ARBA00001478"/>
    </source>
</evidence>
<dbReference type="GO" id="GO:0005978">
    <property type="term" value="P:glycogen biosynthetic process"/>
    <property type="evidence" value="ECO:0007669"/>
    <property type="project" value="UniProtKB-UniRule"/>
</dbReference>
<dbReference type="PANTHER" id="PTHR45825:SF11">
    <property type="entry name" value="ALPHA AMYLASE DOMAIN-CONTAINING PROTEIN"/>
    <property type="match status" value="1"/>
</dbReference>
<dbReference type="HAMAP" id="MF_00484">
    <property type="entry name" value="Glycogen_synth"/>
    <property type="match status" value="1"/>
</dbReference>
<evidence type="ECO:0000313" key="8">
    <source>
        <dbReference type="EMBL" id="BFP51293.1"/>
    </source>
</evidence>
<keyword evidence="5 6" id="KW-0320">Glycogen biosynthesis</keyword>
<keyword evidence="3 6" id="KW-0328">Glycosyltransferase</keyword>
<dbReference type="RefSeq" id="WP_319597704.1">
    <property type="nucleotide sequence ID" value="NZ_AP035884.1"/>
</dbReference>
<dbReference type="Gene3D" id="3.40.50.2000">
    <property type="entry name" value="Glycogen Phosphorylase B"/>
    <property type="match status" value="2"/>
</dbReference>
<evidence type="ECO:0000256" key="4">
    <source>
        <dbReference type="ARBA" id="ARBA00022679"/>
    </source>
</evidence>
<protein>
    <recommendedName>
        <fullName evidence="6">Glycogen synthase</fullName>
        <ecNumber evidence="6">2.4.1.21</ecNumber>
    </recommendedName>
    <alternativeName>
        <fullName evidence="6">Starch [bacterial glycogen] synthase</fullName>
    </alternativeName>
</protein>
<dbReference type="NCBIfam" id="TIGR02095">
    <property type="entry name" value="glgA"/>
    <property type="match status" value="1"/>
</dbReference>
<reference evidence="8" key="1">
    <citation type="submission" date="2024-07" db="EMBL/GenBank/DDBJ databases">
        <title>Complete genome sequences of cellulolytic bacteria, Kitasatospora sp. CMC57 and Streptomyces sp. CMC78, isolated from Japanese agricultural soil.</title>
        <authorList>
            <person name="Hashimoto T."/>
            <person name="Ito M."/>
            <person name="Iwamoto M."/>
            <person name="Fukahori D."/>
            <person name="Shoda T."/>
            <person name="Sakoda M."/>
            <person name="Morohoshi T."/>
            <person name="Mitsuboshi M."/>
            <person name="Nishizawa T."/>
        </authorList>
    </citation>
    <scope>NUCLEOTIDE SEQUENCE</scope>
    <source>
        <strain evidence="8">CMC78</strain>
    </source>
</reference>
<feature type="domain" description="Starch synthase catalytic" evidence="7">
    <location>
        <begin position="3"/>
        <end position="233"/>
    </location>
</feature>
<proteinExistence type="inferred from homology"/>
<evidence type="ECO:0000256" key="3">
    <source>
        <dbReference type="ARBA" id="ARBA00022676"/>
    </source>
</evidence>
<dbReference type="InterPro" id="IPR011835">
    <property type="entry name" value="GS/SS"/>
</dbReference>
<dbReference type="CDD" id="cd03791">
    <property type="entry name" value="GT5_Glycogen_synthase_DULL1-like"/>
    <property type="match status" value="1"/>
</dbReference>
<dbReference type="EC" id="2.4.1.21" evidence="6"/>
<comment type="caution">
    <text evidence="6">Lacks conserved residue(s) required for the propagation of feature annotation.</text>
</comment>
<dbReference type="Pfam" id="PF13692">
    <property type="entry name" value="Glyco_trans_1_4"/>
    <property type="match status" value="1"/>
</dbReference>